<dbReference type="Pfam" id="PF13662">
    <property type="entry name" value="Toprim_4"/>
    <property type="match status" value="1"/>
</dbReference>
<dbReference type="CDD" id="cd01025">
    <property type="entry name" value="TOPRIM_recR"/>
    <property type="match status" value="1"/>
</dbReference>
<keyword evidence="4 7" id="KW-0862">Zinc</keyword>
<dbReference type="Gene3D" id="3.40.1360.10">
    <property type="match status" value="1"/>
</dbReference>
<evidence type="ECO:0000313" key="10">
    <source>
        <dbReference type="Proteomes" id="UP000178774"/>
    </source>
</evidence>
<proteinExistence type="inferred from homology"/>
<dbReference type="PROSITE" id="PS50880">
    <property type="entry name" value="TOPRIM"/>
    <property type="match status" value="1"/>
</dbReference>
<comment type="caution">
    <text evidence="7">Lacks conserved residue(s) required for the propagation of feature annotation.</text>
</comment>
<accession>A0A1G2HUW1</accession>
<dbReference type="EMBL" id="MHOP01000011">
    <property type="protein sequence ID" value="OGZ66000.1"/>
    <property type="molecule type" value="Genomic_DNA"/>
</dbReference>
<comment type="function">
    <text evidence="7">May play a role in DNA repair. It seems to be involved in an RecBC-independent recombinational process of DNA repair. It may act with RecF and RecO.</text>
</comment>
<evidence type="ECO:0000259" key="8">
    <source>
        <dbReference type="PROSITE" id="PS50880"/>
    </source>
</evidence>
<reference evidence="9 10" key="1">
    <citation type="journal article" date="2016" name="Nat. Commun.">
        <title>Thousands of microbial genomes shed light on interconnected biogeochemical processes in an aquifer system.</title>
        <authorList>
            <person name="Anantharaman K."/>
            <person name="Brown C.T."/>
            <person name="Hug L.A."/>
            <person name="Sharon I."/>
            <person name="Castelle C.J."/>
            <person name="Probst A.J."/>
            <person name="Thomas B.C."/>
            <person name="Singh A."/>
            <person name="Wilkins M.J."/>
            <person name="Karaoz U."/>
            <person name="Brodie E.L."/>
            <person name="Williams K.H."/>
            <person name="Hubbard S.S."/>
            <person name="Banfield J.F."/>
        </authorList>
    </citation>
    <scope>NUCLEOTIDE SEQUENCE [LARGE SCALE GENOMIC DNA]</scope>
</reference>
<evidence type="ECO:0000313" key="9">
    <source>
        <dbReference type="EMBL" id="OGZ66000.1"/>
    </source>
</evidence>
<evidence type="ECO:0000256" key="7">
    <source>
        <dbReference type="HAMAP-Rule" id="MF_00017"/>
    </source>
</evidence>
<dbReference type="Pfam" id="PF21175">
    <property type="entry name" value="RecR_C"/>
    <property type="match status" value="1"/>
</dbReference>
<dbReference type="PANTHER" id="PTHR30446:SF0">
    <property type="entry name" value="RECOMBINATION PROTEIN RECR"/>
    <property type="match status" value="1"/>
</dbReference>
<dbReference type="AlphaFoldDB" id="A0A1G2HUW1"/>
<dbReference type="InterPro" id="IPR034137">
    <property type="entry name" value="TOPRIM_RecR"/>
</dbReference>
<dbReference type="InterPro" id="IPR000093">
    <property type="entry name" value="DNA_Rcmb_RecR"/>
</dbReference>
<dbReference type="InterPro" id="IPR023627">
    <property type="entry name" value="Rcmb_RecR"/>
</dbReference>
<dbReference type="Gene3D" id="6.10.250.240">
    <property type="match status" value="1"/>
</dbReference>
<dbReference type="Gene3D" id="1.10.8.420">
    <property type="entry name" value="RecR Domain 1"/>
    <property type="match status" value="1"/>
</dbReference>
<gene>
    <name evidence="7" type="primary">recR</name>
    <name evidence="9" type="ORF">A2822_03055</name>
</gene>
<comment type="caution">
    <text evidence="9">The sequence shown here is derived from an EMBL/GenBank/DDBJ whole genome shotgun (WGS) entry which is preliminary data.</text>
</comment>
<feature type="domain" description="Toprim" evidence="8">
    <location>
        <begin position="79"/>
        <end position="181"/>
    </location>
</feature>
<keyword evidence="3 7" id="KW-0863">Zinc-finger</keyword>
<evidence type="ECO:0000256" key="6">
    <source>
        <dbReference type="ARBA" id="ARBA00023204"/>
    </source>
</evidence>
<dbReference type="InterPro" id="IPR006171">
    <property type="entry name" value="TOPRIM_dom"/>
</dbReference>
<dbReference type="PANTHER" id="PTHR30446">
    <property type="entry name" value="RECOMBINATION PROTEIN RECR"/>
    <property type="match status" value="1"/>
</dbReference>
<dbReference type="GO" id="GO:0003677">
    <property type="term" value="F:DNA binding"/>
    <property type="evidence" value="ECO:0007669"/>
    <property type="project" value="UniProtKB-UniRule"/>
</dbReference>
<evidence type="ECO:0000256" key="2">
    <source>
        <dbReference type="ARBA" id="ARBA00022763"/>
    </source>
</evidence>
<keyword evidence="1 7" id="KW-0479">Metal-binding</keyword>
<keyword evidence="2 7" id="KW-0227">DNA damage</keyword>
<dbReference type="NCBIfam" id="TIGR00615">
    <property type="entry name" value="recR"/>
    <property type="match status" value="1"/>
</dbReference>
<evidence type="ECO:0000256" key="1">
    <source>
        <dbReference type="ARBA" id="ARBA00022723"/>
    </source>
</evidence>
<evidence type="ECO:0000256" key="5">
    <source>
        <dbReference type="ARBA" id="ARBA00023172"/>
    </source>
</evidence>
<keyword evidence="5 7" id="KW-0233">DNA recombination</keyword>
<dbReference type="GO" id="GO:0008270">
    <property type="term" value="F:zinc ion binding"/>
    <property type="evidence" value="ECO:0007669"/>
    <property type="project" value="UniProtKB-KW"/>
</dbReference>
<dbReference type="Pfam" id="PF21176">
    <property type="entry name" value="RecR_HhH"/>
    <property type="match status" value="1"/>
</dbReference>
<evidence type="ECO:0000256" key="4">
    <source>
        <dbReference type="ARBA" id="ARBA00022833"/>
    </source>
</evidence>
<dbReference type="GO" id="GO:0006310">
    <property type="term" value="P:DNA recombination"/>
    <property type="evidence" value="ECO:0007669"/>
    <property type="project" value="UniProtKB-UniRule"/>
</dbReference>
<organism evidence="9 10">
    <name type="scientific">Candidatus Staskawiczbacteria bacterium RIFCSPHIGHO2_01_FULL_41_41</name>
    <dbReference type="NCBI Taxonomy" id="1802203"/>
    <lineage>
        <taxon>Bacteria</taxon>
        <taxon>Candidatus Staskawicziibacteriota</taxon>
    </lineage>
</organism>
<dbReference type="HAMAP" id="MF_00017">
    <property type="entry name" value="RecR"/>
    <property type="match status" value="1"/>
</dbReference>
<comment type="similarity">
    <text evidence="7">Belongs to the RecR family.</text>
</comment>
<name>A0A1G2HUW1_9BACT</name>
<dbReference type="Proteomes" id="UP000178774">
    <property type="component" value="Unassembled WGS sequence"/>
</dbReference>
<protein>
    <recommendedName>
        <fullName evidence="7">Recombination protein RecR</fullName>
    </recommendedName>
</protein>
<keyword evidence="6 7" id="KW-0234">DNA repair</keyword>
<sequence length="202" mass="22094">MDSIKKLAELFGKFPGIGKRTAGRFVYYLINQPKENIDGLIAALQELKNAVKLCEFCFNPFENNGPLCGICQSPARSKNILCIVEKESDLLSIENTKKYTGLYFILGGTLTLRKSDGSHLRIEALKNRVKGGSFTEIIVALNPTPEGKSTSVLVERALKEGLGARVQGLGFKITHLAQGLPVGGELEYADEETLESAFEGRK</sequence>
<evidence type="ECO:0000256" key="3">
    <source>
        <dbReference type="ARBA" id="ARBA00022771"/>
    </source>
</evidence>
<dbReference type="SUPFAM" id="SSF111304">
    <property type="entry name" value="Recombination protein RecR"/>
    <property type="match status" value="1"/>
</dbReference>
<dbReference type="GO" id="GO:0006281">
    <property type="term" value="P:DNA repair"/>
    <property type="evidence" value="ECO:0007669"/>
    <property type="project" value="UniProtKB-UniRule"/>
</dbReference>